<reference evidence="2 3" key="1">
    <citation type="submission" date="2018-06" db="EMBL/GenBank/DDBJ databases">
        <title>Genomic Encyclopedia of Type Strains, Phase IV (KMG-IV): sequencing the most valuable type-strain genomes for metagenomic binning, comparative biology and taxonomic classification.</title>
        <authorList>
            <person name="Goeker M."/>
        </authorList>
    </citation>
    <scope>NUCLEOTIDE SEQUENCE [LARGE SCALE GENOMIC DNA]</scope>
    <source>
        <strain evidence="2 3">DSM 44599</strain>
    </source>
</reference>
<dbReference type="OrthoDB" id="4529240at2"/>
<evidence type="ECO:0008006" key="4">
    <source>
        <dbReference type="Google" id="ProtNLM"/>
    </source>
</evidence>
<sequence length="209" mass="23089">MTTKLAAVQRDPMDVLGLAILNTVTAILVGVLVVARWMVLFPMFSLPLGIAVAAGTLLAWWAGVGVAGCSAAGIMLWRRRRPEMFERWVTSRARHRALAWWRYRRRWTRLLSACHLTISGQDRVLVPRLLSVELGTGSDRVRVRMLPGQCPADWENRTDHLAHAFGAAACRATITGPALVELAFRHGDSLVTPVPLRHIAGGLSWEKAV</sequence>
<evidence type="ECO:0000313" key="3">
    <source>
        <dbReference type="Proteomes" id="UP000252586"/>
    </source>
</evidence>
<name>A0A366E6F2_9NOCA</name>
<dbReference type="AlphaFoldDB" id="A0A366E6F2"/>
<protein>
    <recommendedName>
        <fullName evidence="4">S-DNA-T family DNA segregation ATPase FtsK/SpoIIIE</fullName>
    </recommendedName>
</protein>
<dbReference type="EMBL" id="QNRE01000001">
    <property type="protein sequence ID" value="RBO97074.1"/>
    <property type="molecule type" value="Genomic_DNA"/>
</dbReference>
<keyword evidence="1" id="KW-1133">Transmembrane helix</keyword>
<evidence type="ECO:0000256" key="1">
    <source>
        <dbReference type="SAM" id="Phobius"/>
    </source>
</evidence>
<organism evidence="2 3">
    <name type="scientific">Nocardia puris</name>
    <dbReference type="NCBI Taxonomy" id="208602"/>
    <lineage>
        <taxon>Bacteria</taxon>
        <taxon>Bacillati</taxon>
        <taxon>Actinomycetota</taxon>
        <taxon>Actinomycetes</taxon>
        <taxon>Mycobacteriales</taxon>
        <taxon>Nocardiaceae</taxon>
        <taxon>Nocardia</taxon>
    </lineage>
</organism>
<keyword evidence="1" id="KW-0812">Transmembrane</keyword>
<feature type="transmembrane region" description="Helical" evidence="1">
    <location>
        <begin position="58"/>
        <end position="77"/>
    </location>
</feature>
<evidence type="ECO:0000313" key="2">
    <source>
        <dbReference type="EMBL" id="RBO97074.1"/>
    </source>
</evidence>
<keyword evidence="1" id="KW-0472">Membrane</keyword>
<proteinExistence type="predicted"/>
<comment type="caution">
    <text evidence="2">The sequence shown here is derived from an EMBL/GenBank/DDBJ whole genome shotgun (WGS) entry which is preliminary data.</text>
</comment>
<dbReference type="Proteomes" id="UP000252586">
    <property type="component" value="Unassembled WGS sequence"/>
</dbReference>
<feature type="transmembrane region" description="Helical" evidence="1">
    <location>
        <begin position="15"/>
        <end position="38"/>
    </location>
</feature>
<accession>A0A366E6F2</accession>
<gene>
    <name evidence="2" type="ORF">DFR74_1011094</name>
</gene>
<dbReference type="RefSeq" id="WP_067514264.1">
    <property type="nucleotide sequence ID" value="NZ_QNRE01000001.1"/>
</dbReference>
<dbReference type="STRING" id="1210090.GCA_001613185_06706"/>
<keyword evidence="3" id="KW-1185">Reference proteome</keyword>